<sequence length="166" mass="16846">MPKIKTPKTKSQPNPDLAPLPERRRSTFREPAADVDLGLFGLAKGDPETAVTTDLADATDVVDVSAIAVASNVVDVSAIAGASDVAAAPLAAERPDTAELSAASDEPEPADEAGPADGPGPTEVPEAAPVEAAAGPSQQRARHRADRAGNRRPSGSSSFRIALPAP</sequence>
<evidence type="ECO:0000313" key="3">
    <source>
        <dbReference type="Proteomes" id="UP001500506"/>
    </source>
</evidence>
<proteinExistence type="predicted"/>
<accession>A0ABP4X5U6</accession>
<dbReference type="RefSeq" id="WP_232499241.1">
    <property type="nucleotide sequence ID" value="NZ_BAAANH010000007.1"/>
</dbReference>
<feature type="region of interest" description="Disordered" evidence="1">
    <location>
        <begin position="1"/>
        <end position="31"/>
    </location>
</feature>
<feature type="compositionally biased region" description="Low complexity" evidence="1">
    <location>
        <begin position="112"/>
        <end position="136"/>
    </location>
</feature>
<organism evidence="2 3">
    <name type="scientific">Agromyces humatus</name>
    <dbReference type="NCBI Taxonomy" id="279573"/>
    <lineage>
        <taxon>Bacteria</taxon>
        <taxon>Bacillati</taxon>
        <taxon>Actinomycetota</taxon>
        <taxon>Actinomycetes</taxon>
        <taxon>Micrococcales</taxon>
        <taxon>Microbacteriaceae</taxon>
        <taxon>Agromyces</taxon>
    </lineage>
</organism>
<dbReference type="EMBL" id="BAAANH010000007">
    <property type="protein sequence ID" value="GAA1768643.1"/>
    <property type="molecule type" value="Genomic_DNA"/>
</dbReference>
<feature type="compositionally biased region" description="Basic and acidic residues" evidence="1">
    <location>
        <begin position="21"/>
        <end position="31"/>
    </location>
</feature>
<protein>
    <submittedName>
        <fullName evidence="2">Uncharacterized protein</fullName>
    </submittedName>
</protein>
<name>A0ABP4X5U6_9MICO</name>
<feature type="region of interest" description="Disordered" evidence="1">
    <location>
        <begin position="91"/>
        <end position="166"/>
    </location>
</feature>
<evidence type="ECO:0000256" key="1">
    <source>
        <dbReference type="SAM" id="MobiDB-lite"/>
    </source>
</evidence>
<keyword evidence="3" id="KW-1185">Reference proteome</keyword>
<dbReference type="Proteomes" id="UP001500506">
    <property type="component" value="Unassembled WGS sequence"/>
</dbReference>
<reference evidence="3" key="1">
    <citation type="journal article" date="2019" name="Int. J. Syst. Evol. Microbiol.">
        <title>The Global Catalogue of Microorganisms (GCM) 10K type strain sequencing project: providing services to taxonomists for standard genome sequencing and annotation.</title>
        <authorList>
            <consortium name="The Broad Institute Genomics Platform"/>
            <consortium name="The Broad Institute Genome Sequencing Center for Infectious Disease"/>
            <person name="Wu L."/>
            <person name="Ma J."/>
        </authorList>
    </citation>
    <scope>NUCLEOTIDE SEQUENCE [LARGE SCALE GENOMIC DNA]</scope>
    <source>
        <strain evidence="3">JCM 14319</strain>
    </source>
</reference>
<evidence type="ECO:0000313" key="2">
    <source>
        <dbReference type="EMBL" id="GAA1768643.1"/>
    </source>
</evidence>
<comment type="caution">
    <text evidence="2">The sequence shown here is derived from an EMBL/GenBank/DDBJ whole genome shotgun (WGS) entry which is preliminary data.</text>
</comment>
<gene>
    <name evidence="2" type="ORF">GCM10009747_31980</name>
</gene>